<dbReference type="InterPro" id="IPR017441">
    <property type="entry name" value="Protein_kinase_ATP_BS"/>
</dbReference>
<evidence type="ECO:0000256" key="4">
    <source>
        <dbReference type="PROSITE-ProRule" id="PRU10141"/>
    </source>
</evidence>
<feature type="compositionally biased region" description="Polar residues" evidence="5">
    <location>
        <begin position="536"/>
        <end position="549"/>
    </location>
</feature>
<dbReference type="InterPro" id="IPR050235">
    <property type="entry name" value="CK1_Ser-Thr_kinase"/>
</dbReference>
<evidence type="ECO:0000256" key="2">
    <source>
        <dbReference type="ARBA" id="ARBA00022741"/>
    </source>
</evidence>
<dbReference type="InterPro" id="IPR008271">
    <property type="entry name" value="Ser/Thr_kinase_AS"/>
</dbReference>
<feature type="binding site" evidence="4">
    <location>
        <position position="117"/>
    </location>
    <ligand>
        <name>ATP</name>
        <dbReference type="ChEBI" id="CHEBI:30616"/>
    </ligand>
</feature>
<feature type="compositionally biased region" description="Low complexity" evidence="5">
    <location>
        <begin position="411"/>
        <end position="423"/>
    </location>
</feature>
<keyword evidence="8" id="KW-1185">Reference proteome</keyword>
<evidence type="ECO:0000313" key="7">
    <source>
        <dbReference type="EMBL" id="KAG0691183.1"/>
    </source>
</evidence>
<dbReference type="Gene3D" id="1.10.510.10">
    <property type="entry name" value="Transferase(Phosphotransferase) domain 1"/>
    <property type="match status" value="1"/>
</dbReference>
<keyword evidence="3 4" id="KW-0067">ATP-binding</keyword>
<dbReference type="InterPro" id="IPR000719">
    <property type="entry name" value="Prot_kinase_dom"/>
</dbReference>
<feature type="compositionally biased region" description="Polar residues" evidence="5">
    <location>
        <begin position="473"/>
        <end position="486"/>
    </location>
</feature>
<dbReference type="PANTHER" id="PTHR11909">
    <property type="entry name" value="CASEIN KINASE-RELATED"/>
    <property type="match status" value="1"/>
</dbReference>
<feature type="region of interest" description="Disordered" evidence="5">
    <location>
        <begin position="1"/>
        <end position="78"/>
    </location>
</feature>
<dbReference type="GO" id="GO:0005524">
    <property type="term" value="F:ATP binding"/>
    <property type="evidence" value="ECO:0007669"/>
    <property type="project" value="UniProtKB-UniRule"/>
</dbReference>
<protein>
    <recommendedName>
        <fullName evidence="1">non-specific serine/threonine protein kinase</fullName>
        <ecNumber evidence="1">2.7.11.1</ecNumber>
    </recommendedName>
</protein>
<evidence type="ECO:0000256" key="1">
    <source>
        <dbReference type="ARBA" id="ARBA00012513"/>
    </source>
</evidence>
<organism evidence="7 8">
    <name type="scientific">Pichia californica</name>
    <dbReference type="NCBI Taxonomy" id="460514"/>
    <lineage>
        <taxon>Eukaryota</taxon>
        <taxon>Fungi</taxon>
        <taxon>Dikarya</taxon>
        <taxon>Ascomycota</taxon>
        <taxon>Saccharomycotina</taxon>
        <taxon>Pichiomycetes</taxon>
        <taxon>Pichiales</taxon>
        <taxon>Pichiaceae</taxon>
        <taxon>Pichia</taxon>
    </lineage>
</organism>
<feature type="compositionally biased region" description="Low complexity" evidence="5">
    <location>
        <begin position="45"/>
        <end position="77"/>
    </location>
</feature>
<feature type="region of interest" description="Disordered" evidence="5">
    <location>
        <begin position="468"/>
        <end position="549"/>
    </location>
</feature>
<dbReference type="SUPFAM" id="SSF56112">
    <property type="entry name" value="Protein kinase-like (PK-like)"/>
    <property type="match status" value="1"/>
</dbReference>
<dbReference type="AlphaFoldDB" id="A0A9P6WRF6"/>
<name>A0A9P6WRF6_9ASCO</name>
<dbReference type="GO" id="GO:0004674">
    <property type="term" value="F:protein serine/threonine kinase activity"/>
    <property type="evidence" value="ECO:0007669"/>
    <property type="project" value="UniProtKB-EC"/>
</dbReference>
<dbReference type="PROSITE" id="PS50011">
    <property type="entry name" value="PROTEIN_KINASE_DOM"/>
    <property type="match status" value="1"/>
</dbReference>
<dbReference type="EMBL" id="PUHW01000006">
    <property type="protein sequence ID" value="KAG0691183.1"/>
    <property type="molecule type" value="Genomic_DNA"/>
</dbReference>
<evidence type="ECO:0000259" key="6">
    <source>
        <dbReference type="PROSITE" id="PS50011"/>
    </source>
</evidence>
<feature type="region of interest" description="Disordered" evidence="5">
    <location>
        <begin position="385"/>
        <end position="423"/>
    </location>
</feature>
<reference evidence="7" key="1">
    <citation type="submission" date="2020-11" db="EMBL/GenBank/DDBJ databases">
        <title>Kefir isolates.</title>
        <authorList>
            <person name="Marcisauskas S."/>
            <person name="Kim Y."/>
            <person name="Blasche S."/>
        </authorList>
    </citation>
    <scope>NUCLEOTIDE SEQUENCE</scope>
    <source>
        <strain evidence="7">Olga-1</strain>
    </source>
</reference>
<feature type="domain" description="Protein kinase" evidence="6">
    <location>
        <begin position="87"/>
        <end position="374"/>
    </location>
</feature>
<feature type="compositionally biased region" description="Polar residues" evidence="5">
    <location>
        <begin position="26"/>
        <end position="44"/>
    </location>
</feature>
<dbReference type="FunFam" id="1.10.510.10:FF:001123">
    <property type="entry name" value="CK1/CK1/CK1-D protein kinase"/>
    <property type="match status" value="1"/>
</dbReference>
<dbReference type="Proteomes" id="UP000697127">
    <property type="component" value="Unassembled WGS sequence"/>
</dbReference>
<evidence type="ECO:0000256" key="3">
    <source>
        <dbReference type="ARBA" id="ARBA00022840"/>
    </source>
</evidence>
<dbReference type="PROSITE" id="PS00107">
    <property type="entry name" value="PROTEIN_KINASE_ATP"/>
    <property type="match status" value="1"/>
</dbReference>
<dbReference type="SMART" id="SM00220">
    <property type="entry name" value="S_TKc"/>
    <property type="match status" value="1"/>
</dbReference>
<feature type="compositionally biased region" description="Low complexity" evidence="5">
    <location>
        <begin position="391"/>
        <end position="402"/>
    </location>
</feature>
<sequence length="641" mass="73235">MIQTPNEMVGTTSTTSPTTAPTSGTVDNIDSNNIHAQGSSNNYQGTSTQQSVSNQNNNNNGNVSSSGSNNNNSNNTNKNRNIIASHYQIAQKIGEGSFGIIFKGYDLLRSNQPVAIKFESKKSDTPQLKDEFRAYKILNAAVNNYYKNFERERYRYLSVQGIPKVYYFGQEGYYNILIIQLLGPSLEDLFEWCGRKFSIATVSRLAIQMVERIQFLHENNLIYRDIKPDNFLIGANTNDNTIYMVDYGMVKQYRDPITHVHIPYRERKSLSGTARYMSINTHLGREQSRRDDLESLGNVFVYFLKGELPWQGLKAPTNKLKYEKIGERKQKIPIPELCSGLPIQFTEYIRQVRSLKFDETPDYFGYINLFRSILENIEGTREYYEARSHEQLQQQQQQQQQQSHQPEESIVSQSQSLPQSVPQLLTHSSTELKSSELAVCDYDWMKLNNGQGWSWGKNKKINLNGYGSGIRHTGTQQTHLSQSQYNKSQGHSPSQKQQQGQVQLQQQAQQQSQRQQKQQLHLQQQQAYIQSHQQQPNSRTMSHSNSGNYYVTNGGNKIMTMTGKTRAQSTSMVNERTGLLLSQQSGNEYNQGNHNYIYGDQSNGYTEYVQGHGNGQNGGDNSNYETQNKSWIRLLCYCCCC</sequence>
<feature type="compositionally biased region" description="Low complexity" evidence="5">
    <location>
        <begin position="487"/>
        <end position="535"/>
    </location>
</feature>
<evidence type="ECO:0000256" key="5">
    <source>
        <dbReference type="SAM" id="MobiDB-lite"/>
    </source>
</evidence>
<accession>A0A9P6WRF6</accession>
<dbReference type="GO" id="GO:0030447">
    <property type="term" value="P:filamentous growth"/>
    <property type="evidence" value="ECO:0007669"/>
    <property type="project" value="UniProtKB-ARBA"/>
</dbReference>
<comment type="caution">
    <text evidence="7">The sequence shown here is derived from an EMBL/GenBank/DDBJ whole genome shotgun (WGS) entry which is preliminary data.</text>
</comment>
<dbReference type="Pfam" id="PF00069">
    <property type="entry name" value="Pkinase"/>
    <property type="match status" value="1"/>
</dbReference>
<proteinExistence type="predicted"/>
<dbReference type="OrthoDB" id="5800476at2759"/>
<dbReference type="InterPro" id="IPR011009">
    <property type="entry name" value="Kinase-like_dom_sf"/>
</dbReference>
<keyword evidence="2 4" id="KW-0547">Nucleotide-binding</keyword>
<evidence type="ECO:0000313" key="8">
    <source>
        <dbReference type="Proteomes" id="UP000697127"/>
    </source>
</evidence>
<dbReference type="PROSITE" id="PS00108">
    <property type="entry name" value="PROTEIN_KINASE_ST"/>
    <property type="match status" value="1"/>
</dbReference>
<dbReference type="EC" id="2.7.11.1" evidence="1"/>
<gene>
    <name evidence="7" type="ORF">C6P40_004434</name>
</gene>
<feature type="compositionally biased region" description="Low complexity" evidence="5">
    <location>
        <begin position="10"/>
        <end position="25"/>
    </location>
</feature>